<evidence type="ECO:0000256" key="1">
    <source>
        <dbReference type="SAM" id="SignalP"/>
    </source>
</evidence>
<comment type="caution">
    <text evidence="2">The sequence shown here is derived from an EMBL/GenBank/DDBJ whole genome shotgun (WGS) entry which is preliminary data.</text>
</comment>
<evidence type="ECO:0000313" key="3">
    <source>
        <dbReference type="Proteomes" id="UP000811246"/>
    </source>
</evidence>
<gene>
    <name evidence="2" type="ORF">I3842_05G047800</name>
</gene>
<proteinExistence type="predicted"/>
<protein>
    <recommendedName>
        <fullName evidence="4">Secreted protein</fullName>
    </recommendedName>
</protein>
<feature type="signal peptide" evidence="1">
    <location>
        <begin position="1"/>
        <end position="19"/>
    </location>
</feature>
<keyword evidence="1" id="KW-0732">Signal</keyword>
<reference evidence="2" key="1">
    <citation type="submission" date="2021-01" db="EMBL/GenBank/DDBJ databases">
        <authorList>
            <person name="Lovell J.T."/>
            <person name="Bentley N."/>
            <person name="Bhattarai G."/>
            <person name="Jenkins J.W."/>
            <person name="Sreedasyam A."/>
            <person name="Alarcon Y."/>
            <person name="Bock C."/>
            <person name="Boston L."/>
            <person name="Carlson J."/>
            <person name="Cervantes K."/>
            <person name="Clermont K."/>
            <person name="Krom N."/>
            <person name="Kubenka K."/>
            <person name="Mamidi S."/>
            <person name="Mattison C."/>
            <person name="Monteros M."/>
            <person name="Pisani C."/>
            <person name="Plott C."/>
            <person name="Rajasekar S."/>
            <person name="Rhein H.S."/>
            <person name="Rohla C."/>
            <person name="Song M."/>
            <person name="Hilaire R.S."/>
            <person name="Shu S."/>
            <person name="Wells L."/>
            <person name="Wang X."/>
            <person name="Webber J."/>
            <person name="Heerema R.J."/>
            <person name="Klein P."/>
            <person name="Conner P."/>
            <person name="Grauke L."/>
            <person name="Grimwood J."/>
            <person name="Schmutz J."/>
            <person name="Randall J.J."/>
        </authorList>
    </citation>
    <scope>NUCLEOTIDE SEQUENCE</scope>
    <source>
        <tissue evidence="2">Leaf</tissue>
    </source>
</reference>
<accession>A0A922JKT7</accession>
<dbReference type="Proteomes" id="UP000811246">
    <property type="component" value="Chromosome 5"/>
</dbReference>
<name>A0A922JKT7_CARIL</name>
<sequence>MLVQCIVLLIIAILSPIRPLPNTCPHTCGLYDSVSMMDNVDLDRLFTYSCIHKIYVIVIRLFLYTQNLWYILRTLLSFGAMPVPVPKLI</sequence>
<evidence type="ECO:0008006" key="4">
    <source>
        <dbReference type="Google" id="ProtNLM"/>
    </source>
</evidence>
<feature type="chain" id="PRO_5037250389" description="Secreted protein" evidence="1">
    <location>
        <begin position="20"/>
        <end position="89"/>
    </location>
</feature>
<organism evidence="2 3">
    <name type="scientific">Carya illinoinensis</name>
    <name type="common">Pecan</name>
    <dbReference type="NCBI Taxonomy" id="32201"/>
    <lineage>
        <taxon>Eukaryota</taxon>
        <taxon>Viridiplantae</taxon>
        <taxon>Streptophyta</taxon>
        <taxon>Embryophyta</taxon>
        <taxon>Tracheophyta</taxon>
        <taxon>Spermatophyta</taxon>
        <taxon>Magnoliopsida</taxon>
        <taxon>eudicotyledons</taxon>
        <taxon>Gunneridae</taxon>
        <taxon>Pentapetalae</taxon>
        <taxon>rosids</taxon>
        <taxon>fabids</taxon>
        <taxon>Fagales</taxon>
        <taxon>Juglandaceae</taxon>
        <taxon>Carya</taxon>
    </lineage>
</organism>
<dbReference type="EMBL" id="CM031829">
    <property type="protein sequence ID" value="KAG6711338.1"/>
    <property type="molecule type" value="Genomic_DNA"/>
</dbReference>
<evidence type="ECO:0000313" key="2">
    <source>
        <dbReference type="EMBL" id="KAG6711338.1"/>
    </source>
</evidence>
<dbReference type="AlphaFoldDB" id="A0A922JKT7"/>